<evidence type="ECO:0000313" key="1">
    <source>
        <dbReference type="EMBL" id="GIQ92711.1"/>
    </source>
</evidence>
<dbReference type="AlphaFoldDB" id="A0A9K3GSH4"/>
<name>A0A9K3GSH4_9EUKA</name>
<protein>
    <submittedName>
        <fullName evidence="1">Uncharacterized protein</fullName>
    </submittedName>
</protein>
<sequence length="67" mass="7521">RTARSDKPQIKADLAEAQQKLQEMSGAAMQRRRLVSLLQRYTGFPRVAAADLTVADPLEDHPLARYV</sequence>
<gene>
    <name evidence="1" type="ORF">KIPB_016636</name>
</gene>
<organism evidence="1 2">
    <name type="scientific">Kipferlia bialata</name>
    <dbReference type="NCBI Taxonomy" id="797122"/>
    <lineage>
        <taxon>Eukaryota</taxon>
        <taxon>Metamonada</taxon>
        <taxon>Carpediemonas-like organisms</taxon>
        <taxon>Kipferlia</taxon>
    </lineage>
</organism>
<dbReference type="Proteomes" id="UP000265618">
    <property type="component" value="Unassembled WGS sequence"/>
</dbReference>
<feature type="non-terminal residue" evidence="1">
    <location>
        <position position="1"/>
    </location>
</feature>
<keyword evidence="2" id="KW-1185">Reference proteome</keyword>
<evidence type="ECO:0000313" key="2">
    <source>
        <dbReference type="Proteomes" id="UP000265618"/>
    </source>
</evidence>
<proteinExistence type="predicted"/>
<reference evidence="1 2" key="1">
    <citation type="journal article" date="2018" name="PLoS ONE">
        <title>The draft genome of Kipferlia bialata reveals reductive genome evolution in fornicate parasites.</title>
        <authorList>
            <person name="Tanifuji G."/>
            <person name="Takabayashi S."/>
            <person name="Kume K."/>
            <person name="Takagi M."/>
            <person name="Nakayama T."/>
            <person name="Kamikawa R."/>
            <person name="Inagaki Y."/>
            <person name="Hashimoto T."/>
        </authorList>
    </citation>
    <scope>NUCLEOTIDE SEQUENCE [LARGE SCALE GENOMIC DNA]</scope>
    <source>
        <strain evidence="1">NY0173</strain>
    </source>
</reference>
<accession>A0A9K3GSH4</accession>
<dbReference type="EMBL" id="BDIP01010333">
    <property type="protein sequence ID" value="GIQ92711.1"/>
    <property type="molecule type" value="Genomic_DNA"/>
</dbReference>
<comment type="caution">
    <text evidence="1">The sequence shown here is derived from an EMBL/GenBank/DDBJ whole genome shotgun (WGS) entry which is preliminary data.</text>
</comment>